<keyword evidence="3" id="KW-1185">Reference proteome</keyword>
<evidence type="ECO:0000313" key="3">
    <source>
        <dbReference type="Proteomes" id="UP000662200"/>
    </source>
</evidence>
<dbReference type="InterPro" id="IPR002765">
    <property type="entry name" value="UPF0145_YbjQ-like"/>
</dbReference>
<dbReference type="Gene3D" id="3.30.110.70">
    <property type="entry name" value="Hypothetical protein apc22750. Chain B"/>
    <property type="match status" value="1"/>
</dbReference>
<evidence type="ECO:0000313" key="2">
    <source>
        <dbReference type="EMBL" id="GGK41912.1"/>
    </source>
</evidence>
<dbReference type="Proteomes" id="UP000662200">
    <property type="component" value="Unassembled WGS sequence"/>
</dbReference>
<protein>
    <submittedName>
        <fullName evidence="2">Uncharacterized protein</fullName>
    </submittedName>
</protein>
<accession>A0A8J3FLF1</accession>
<dbReference type="RefSeq" id="WP_189115761.1">
    <property type="nucleotide sequence ID" value="NZ_BMQC01000021.1"/>
</dbReference>
<evidence type="ECO:0000256" key="1">
    <source>
        <dbReference type="ARBA" id="ARBA00010751"/>
    </source>
</evidence>
<comment type="caution">
    <text evidence="2">The sequence shown here is derived from an EMBL/GenBank/DDBJ whole genome shotgun (WGS) entry which is preliminary data.</text>
</comment>
<organism evidence="2 3">
    <name type="scientific">Pilimelia terevasa</name>
    <dbReference type="NCBI Taxonomy" id="53372"/>
    <lineage>
        <taxon>Bacteria</taxon>
        <taxon>Bacillati</taxon>
        <taxon>Actinomycetota</taxon>
        <taxon>Actinomycetes</taxon>
        <taxon>Micromonosporales</taxon>
        <taxon>Micromonosporaceae</taxon>
        <taxon>Pilimelia</taxon>
    </lineage>
</organism>
<dbReference type="EMBL" id="BMQC01000021">
    <property type="protein sequence ID" value="GGK41912.1"/>
    <property type="molecule type" value="Genomic_DNA"/>
</dbReference>
<dbReference type="InterPro" id="IPR035439">
    <property type="entry name" value="UPF0145_dom_sf"/>
</dbReference>
<dbReference type="SUPFAM" id="SSF117782">
    <property type="entry name" value="YbjQ-like"/>
    <property type="match status" value="1"/>
</dbReference>
<dbReference type="PANTHER" id="PTHR34068:SF2">
    <property type="entry name" value="UPF0145 PROTEIN SCO3412"/>
    <property type="match status" value="1"/>
</dbReference>
<dbReference type="AlphaFoldDB" id="A0A8J3FLF1"/>
<proteinExistence type="inferred from homology"/>
<reference evidence="2" key="1">
    <citation type="journal article" date="2014" name="Int. J. Syst. Evol. Microbiol.">
        <title>Complete genome sequence of Corynebacterium casei LMG S-19264T (=DSM 44701T), isolated from a smear-ripened cheese.</title>
        <authorList>
            <consortium name="US DOE Joint Genome Institute (JGI-PGF)"/>
            <person name="Walter F."/>
            <person name="Albersmeier A."/>
            <person name="Kalinowski J."/>
            <person name="Ruckert C."/>
        </authorList>
    </citation>
    <scope>NUCLEOTIDE SEQUENCE</scope>
    <source>
        <strain evidence="2">JCM 3091</strain>
    </source>
</reference>
<gene>
    <name evidence="2" type="ORF">GCM10010124_38400</name>
</gene>
<comment type="similarity">
    <text evidence="1">Belongs to the UPF0145 family.</text>
</comment>
<sequence>MKQPPGPAGRVATEGVTDIFALTINTVPGFDILRVVGEVLGTTARKQNPFIEGIKREADGPALRKWREDAIARMVALAYDRGANAVVGVRFDHREIGPDWTEICAYGTAVFIVPATQAPIAHDLLIDDQALAE</sequence>
<name>A0A8J3FLF1_9ACTN</name>
<dbReference type="PANTHER" id="PTHR34068">
    <property type="entry name" value="UPF0145 PROTEIN YBJQ"/>
    <property type="match status" value="1"/>
</dbReference>
<reference evidence="2" key="2">
    <citation type="submission" date="2020-09" db="EMBL/GenBank/DDBJ databases">
        <authorList>
            <person name="Sun Q."/>
            <person name="Ohkuma M."/>
        </authorList>
    </citation>
    <scope>NUCLEOTIDE SEQUENCE</scope>
    <source>
        <strain evidence="2">JCM 3091</strain>
    </source>
</reference>
<dbReference type="Pfam" id="PF01906">
    <property type="entry name" value="YbjQ_1"/>
    <property type="match status" value="1"/>
</dbReference>